<comment type="caution">
    <text evidence="2">The sequence shown here is derived from an EMBL/GenBank/DDBJ whole genome shotgun (WGS) entry which is preliminary data.</text>
</comment>
<reference evidence="2" key="1">
    <citation type="submission" date="2020-04" db="EMBL/GenBank/DDBJ databases">
        <title>Draft genome resource of the tomato pathogen Pseudocercospora fuligena.</title>
        <authorList>
            <person name="Zaccaron A."/>
        </authorList>
    </citation>
    <scope>NUCLEOTIDE SEQUENCE</scope>
    <source>
        <strain evidence="2">PF001</strain>
    </source>
</reference>
<dbReference type="CDD" id="cd02215">
    <property type="entry name" value="cupin_QDO_N_C"/>
    <property type="match status" value="1"/>
</dbReference>
<dbReference type="SUPFAM" id="SSF51182">
    <property type="entry name" value="RmlC-like cupins"/>
    <property type="match status" value="1"/>
</dbReference>
<accession>A0A8H6RNV6</accession>
<proteinExistence type="predicted"/>
<dbReference type="CDD" id="cd20281">
    <property type="entry name" value="cupin_QDO_C"/>
    <property type="match status" value="1"/>
</dbReference>
<keyword evidence="2" id="KW-0223">Dioxygenase</keyword>
<dbReference type="EMBL" id="JABCIY010000052">
    <property type="protein sequence ID" value="KAF7194829.1"/>
    <property type="molecule type" value="Genomic_DNA"/>
</dbReference>
<evidence type="ECO:0000256" key="1">
    <source>
        <dbReference type="SAM" id="SignalP"/>
    </source>
</evidence>
<keyword evidence="2" id="KW-0560">Oxidoreductase</keyword>
<feature type="chain" id="PRO_5034931018" evidence="1">
    <location>
        <begin position="20"/>
        <end position="366"/>
    </location>
</feature>
<dbReference type="PANTHER" id="PTHR43346:SF1">
    <property type="entry name" value="QUERCETIN 2,3-DIOXYGENASE-RELATED"/>
    <property type="match status" value="1"/>
</dbReference>
<evidence type="ECO:0000313" key="3">
    <source>
        <dbReference type="Proteomes" id="UP000660729"/>
    </source>
</evidence>
<organism evidence="2 3">
    <name type="scientific">Pseudocercospora fuligena</name>
    <dbReference type="NCBI Taxonomy" id="685502"/>
    <lineage>
        <taxon>Eukaryota</taxon>
        <taxon>Fungi</taxon>
        <taxon>Dikarya</taxon>
        <taxon>Ascomycota</taxon>
        <taxon>Pezizomycotina</taxon>
        <taxon>Dothideomycetes</taxon>
        <taxon>Dothideomycetidae</taxon>
        <taxon>Mycosphaerellales</taxon>
        <taxon>Mycosphaerellaceae</taxon>
        <taxon>Pseudocercospora</taxon>
    </lineage>
</organism>
<feature type="signal peptide" evidence="1">
    <location>
        <begin position="1"/>
        <end position="19"/>
    </location>
</feature>
<protein>
    <submittedName>
        <fullName evidence="2">Quercetin 2,3-dioxygenase</fullName>
    </submittedName>
</protein>
<name>A0A8H6RNV6_9PEZI</name>
<dbReference type="InterPro" id="IPR011051">
    <property type="entry name" value="RmlC_Cupin_sf"/>
</dbReference>
<dbReference type="OrthoDB" id="5370773at2759"/>
<dbReference type="Gene3D" id="2.60.120.10">
    <property type="entry name" value="Jelly Rolls"/>
    <property type="match status" value="2"/>
</dbReference>
<dbReference type="InterPro" id="IPR052538">
    <property type="entry name" value="Flavonoid_dioxygenase-like"/>
</dbReference>
<keyword evidence="3" id="KW-1185">Reference proteome</keyword>
<dbReference type="PANTHER" id="PTHR43346">
    <property type="entry name" value="LIGAND BINDING DOMAIN PROTEIN, PUTATIVE (AFU_ORTHOLOGUE AFUA_6G14370)-RELATED"/>
    <property type="match status" value="1"/>
</dbReference>
<sequence length="366" mass="39680">MHHSTVLSVLSLLAPAAQASLWVDRAPSYVRPYAIEHYANANALTIGSQTYRFPVTGPSSGNRFTMLMTNAPQSGDLGVLPHIHEQHHENFFCYKGRFQLWAHKGNDTEARLLTAGDYGSVPVDTTHTFQILDPDTEMVGVVAPGSFEDLFYFLATQNVSYETQTPYTPANLSDDAGSGSSADIITQLVSFDVHAALNFTPPRDLVNGSRPAGAIWHDDINEIPSSSGSPYFVASNWGPKYLNNVTGAYQVVQPFVTPTTGEGNFTQGTITLGRRFLNASRQTWNLTDHLALNILEGAVDLTIANETATLLAGDVAFVPGGIPFSYDSRAAFSKFLYVSAGVKGLDQQLLADAAEWSWPVFPTTSP</sequence>
<gene>
    <name evidence="2" type="ORF">HII31_03850</name>
</gene>
<dbReference type="InterPro" id="IPR014710">
    <property type="entry name" value="RmlC-like_jellyroll"/>
</dbReference>
<dbReference type="AlphaFoldDB" id="A0A8H6RNV6"/>
<dbReference type="Proteomes" id="UP000660729">
    <property type="component" value="Unassembled WGS sequence"/>
</dbReference>
<dbReference type="GO" id="GO:0051213">
    <property type="term" value="F:dioxygenase activity"/>
    <property type="evidence" value="ECO:0007669"/>
    <property type="project" value="UniProtKB-KW"/>
</dbReference>
<evidence type="ECO:0000313" key="2">
    <source>
        <dbReference type="EMBL" id="KAF7194829.1"/>
    </source>
</evidence>
<keyword evidence="1" id="KW-0732">Signal</keyword>